<dbReference type="Pfam" id="PF03765">
    <property type="entry name" value="CRAL_TRIO_N"/>
    <property type="match status" value="1"/>
</dbReference>
<dbReference type="PANTHER" id="PTHR45824">
    <property type="entry name" value="GH16843P"/>
    <property type="match status" value="1"/>
</dbReference>
<dbReference type="InterPro" id="IPR052578">
    <property type="entry name" value="PI_Transfer_CRAL-TRIO"/>
</dbReference>
<evidence type="ECO:0000313" key="2">
    <source>
        <dbReference type="EMBL" id="CAD8225682.1"/>
    </source>
</evidence>
<dbReference type="AlphaFoldDB" id="A0A7R9T5A3"/>
<evidence type="ECO:0000259" key="1">
    <source>
        <dbReference type="PROSITE" id="PS50191"/>
    </source>
</evidence>
<proteinExistence type="predicted"/>
<reference evidence="2" key="1">
    <citation type="submission" date="2021-01" db="EMBL/GenBank/DDBJ databases">
        <authorList>
            <person name="Corre E."/>
            <person name="Pelletier E."/>
            <person name="Niang G."/>
            <person name="Scheremetjew M."/>
            <person name="Finn R."/>
            <person name="Kale V."/>
            <person name="Holt S."/>
            <person name="Cochrane G."/>
            <person name="Meng A."/>
            <person name="Brown T."/>
            <person name="Cohen L."/>
        </authorList>
    </citation>
    <scope>NUCLEOTIDE SEQUENCE</scope>
    <source>
        <strain evidence="2">Clade-A-BCC118000</strain>
    </source>
</reference>
<protein>
    <recommendedName>
        <fullName evidence="1">CRAL-TRIO domain-containing protein</fullName>
    </recommendedName>
</protein>
<dbReference type="InterPro" id="IPR001251">
    <property type="entry name" value="CRAL-TRIO_dom"/>
</dbReference>
<dbReference type="SUPFAM" id="SSF46938">
    <property type="entry name" value="CRAL/TRIO N-terminal domain"/>
    <property type="match status" value="1"/>
</dbReference>
<dbReference type="Gene3D" id="3.40.525.10">
    <property type="entry name" value="CRAL-TRIO lipid binding domain"/>
    <property type="match status" value="1"/>
</dbReference>
<dbReference type="PROSITE" id="PS50191">
    <property type="entry name" value="CRAL_TRIO"/>
    <property type="match status" value="1"/>
</dbReference>
<organism evidence="2">
    <name type="scientific">Ostreococcus sp. 'lucimarinus'</name>
    <dbReference type="NCBI Taxonomy" id="242159"/>
    <lineage>
        <taxon>Eukaryota</taxon>
        <taxon>Viridiplantae</taxon>
        <taxon>Chlorophyta</taxon>
        <taxon>Mamiellophyceae</taxon>
        <taxon>Mamiellales</taxon>
        <taxon>Bathycoccaceae</taxon>
        <taxon>Ostreococcus</taxon>
    </lineage>
</organism>
<dbReference type="SMART" id="SM00516">
    <property type="entry name" value="SEC14"/>
    <property type="match status" value="1"/>
</dbReference>
<dbReference type="InterPro" id="IPR011074">
    <property type="entry name" value="CRAL/TRIO_N_dom"/>
</dbReference>
<dbReference type="SUPFAM" id="SSF52087">
    <property type="entry name" value="CRAL/TRIO domain"/>
    <property type="match status" value="1"/>
</dbReference>
<feature type="domain" description="CRAL-TRIO" evidence="1">
    <location>
        <begin position="123"/>
        <end position="270"/>
    </location>
</feature>
<dbReference type="SMART" id="SM01100">
    <property type="entry name" value="CRAL_TRIO_N"/>
    <property type="match status" value="1"/>
</dbReference>
<gene>
    <name evidence="2" type="ORF">OLUC0939_LOCUS6422</name>
</gene>
<dbReference type="EMBL" id="HBDX01007461">
    <property type="protein sequence ID" value="CAD8225682.1"/>
    <property type="molecule type" value="Transcribed_RNA"/>
</dbReference>
<accession>A0A7R9T5A3</accession>
<sequence>MANGARATRRAEDASTSTMSRDVALRDKVSITARMRTAIAPEAVDAVRRRVADALAAARDDDVDAWCTRETCERFLRADKGDVAKATKRLRKTIAWRAAARPGDVRCERCFEGDFRSHYMQQIGFDACGRAIVYSDIGLAMDHKAASNVEHCVQVLELLESFLPAYPYDQYVWVCDFHRFGAGNMAPSVATKCLSLFARSYPERLEMMIFVEAPKIFNGLYTMLRAFVDPVTVQKLRFVKGPHGKGGGANCEATFREFFSEETTKWLVTEMSMNRKMWSVAKAKKSWIKSMIIENGVLPEAAPFPEFAEHDCRGTPEFLASEAGAYATNFAKKHARRSALVAKTLPEFCTSIDGEEVAIPPSPKKTLDRDAFSFVKAGEALDEFDRFD</sequence>
<dbReference type="CDD" id="cd00170">
    <property type="entry name" value="SEC14"/>
    <property type="match status" value="1"/>
</dbReference>
<dbReference type="GO" id="GO:0008526">
    <property type="term" value="F:phosphatidylinositol transfer activity"/>
    <property type="evidence" value="ECO:0007669"/>
    <property type="project" value="TreeGrafter"/>
</dbReference>
<dbReference type="InterPro" id="IPR036865">
    <property type="entry name" value="CRAL-TRIO_dom_sf"/>
</dbReference>
<dbReference type="InterPro" id="IPR036273">
    <property type="entry name" value="CRAL/TRIO_N_dom_sf"/>
</dbReference>
<dbReference type="Pfam" id="PF00650">
    <property type="entry name" value="CRAL_TRIO"/>
    <property type="match status" value="1"/>
</dbReference>
<name>A0A7R9T5A3_9CHLO</name>
<dbReference type="PANTHER" id="PTHR45824:SF29">
    <property type="entry name" value="GH16843P"/>
    <property type="match status" value="1"/>
</dbReference>